<dbReference type="EC" id="2.1.1.144" evidence="1"/>
<evidence type="ECO:0000313" key="1">
    <source>
        <dbReference type="EMBL" id="SUQ62157.1"/>
    </source>
</evidence>
<dbReference type="PANTHER" id="PTHR43861">
    <property type="entry name" value="TRANS-ACONITATE 2-METHYLTRANSFERASE-RELATED"/>
    <property type="match status" value="1"/>
</dbReference>
<sequence>MKTGFRVDFYQELAALEANNFWFRARNRIIVWALKKYTPHLTSFHEIGCGTGFVISAVAREFPDADLSGSEYFNEGLFYARQRLPDIDFKQMDARQISFDSAPDVIGAFDVLEHIEEDEVVLQQVSKALAPNGMLFITVPQHRWLWSAVDVHACHARRYEATELHDKVIRAGFEIVRSTSFVSTLLPAMYLSRLMQKDAAGVKPDEMAELRINPALNRCFEWVLNFELAMIRRGINLSLGGSRLVVARKLSDSKEECDT</sequence>
<name>A0A380SW16_9PSED</name>
<reference evidence="2" key="1">
    <citation type="submission" date="2018-07" db="EMBL/GenBank/DDBJ databases">
        <authorList>
            <person name="Blom J."/>
        </authorList>
    </citation>
    <scope>NUCLEOTIDE SEQUENCE [LARGE SCALE GENOMIC DNA]</scope>
    <source>
        <strain evidence="2">CCOS 864</strain>
    </source>
</reference>
<gene>
    <name evidence="1" type="primary">tam</name>
    <name evidence="1" type="ORF">CCOS864_01585</name>
</gene>
<dbReference type="AlphaFoldDB" id="A0A380SW16"/>
<dbReference type="Gene3D" id="3.40.50.150">
    <property type="entry name" value="Vaccinia Virus protein VP39"/>
    <property type="match status" value="1"/>
</dbReference>
<dbReference type="InterPro" id="IPR029063">
    <property type="entry name" value="SAM-dependent_MTases_sf"/>
</dbReference>
<dbReference type="RefSeq" id="WP_115085839.1">
    <property type="nucleotide sequence ID" value="NZ_CBCSFG010000016.1"/>
</dbReference>
<organism evidence="1 2">
    <name type="scientific">Pseudomonas wadenswilerensis</name>
    <dbReference type="NCBI Taxonomy" id="1785161"/>
    <lineage>
        <taxon>Bacteria</taxon>
        <taxon>Pseudomonadati</taxon>
        <taxon>Pseudomonadota</taxon>
        <taxon>Gammaproteobacteria</taxon>
        <taxon>Pseudomonadales</taxon>
        <taxon>Pseudomonadaceae</taxon>
        <taxon>Pseudomonas</taxon>
    </lineage>
</organism>
<protein>
    <submittedName>
        <fullName evidence="1">Trans-aconitate 2-methyltransferase</fullName>
        <ecNumber evidence="1">2.1.1.144</ecNumber>
    </submittedName>
</protein>
<evidence type="ECO:0000313" key="2">
    <source>
        <dbReference type="Proteomes" id="UP000255177"/>
    </source>
</evidence>
<dbReference type="EMBL" id="UIDD01000005">
    <property type="protein sequence ID" value="SUQ62157.1"/>
    <property type="molecule type" value="Genomic_DNA"/>
</dbReference>
<dbReference type="Pfam" id="PF13489">
    <property type="entry name" value="Methyltransf_23"/>
    <property type="match status" value="1"/>
</dbReference>
<dbReference type="GO" id="GO:0032259">
    <property type="term" value="P:methylation"/>
    <property type="evidence" value="ECO:0007669"/>
    <property type="project" value="UniProtKB-KW"/>
</dbReference>
<dbReference type="Proteomes" id="UP000255177">
    <property type="component" value="Unassembled WGS sequence"/>
</dbReference>
<dbReference type="SUPFAM" id="SSF53335">
    <property type="entry name" value="S-adenosyl-L-methionine-dependent methyltransferases"/>
    <property type="match status" value="1"/>
</dbReference>
<keyword evidence="1" id="KW-0808">Transferase</keyword>
<accession>A0A380SW16</accession>
<dbReference type="CDD" id="cd02440">
    <property type="entry name" value="AdoMet_MTases"/>
    <property type="match status" value="1"/>
</dbReference>
<keyword evidence="2" id="KW-1185">Reference proteome</keyword>
<proteinExistence type="predicted"/>
<dbReference type="GO" id="GO:0030798">
    <property type="term" value="F:trans-aconitate 2-methyltransferase activity"/>
    <property type="evidence" value="ECO:0007669"/>
    <property type="project" value="UniProtKB-EC"/>
</dbReference>
<keyword evidence="1" id="KW-0489">Methyltransferase</keyword>